<feature type="region of interest" description="Disordered" evidence="1">
    <location>
        <begin position="160"/>
        <end position="244"/>
    </location>
</feature>
<feature type="compositionally biased region" description="Polar residues" evidence="1">
    <location>
        <begin position="590"/>
        <end position="609"/>
    </location>
</feature>
<evidence type="ECO:0000256" key="1">
    <source>
        <dbReference type="SAM" id="MobiDB-lite"/>
    </source>
</evidence>
<comment type="caution">
    <text evidence="2">The sequence shown here is derived from an EMBL/GenBank/DDBJ whole genome shotgun (WGS) entry which is preliminary data.</text>
</comment>
<feature type="compositionally biased region" description="Basic residues" evidence="1">
    <location>
        <begin position="216"/>
        <end position="226"/>
    </location>
</feature>
<gene>
    <name evidence="2" type="ORF">F8388_025397</name>
</gene>
<feature type="compositionally biased region" description="Low complexity" evidence="1">
    <location>
        <begin position="192"/>
        <end position="209"/>
    </location>
</feature>
<sequence>MAVAFDGFSIREYTAKMRSVDVAKCWPFSEKAVATKTSEQVEALLPPITVAKFKWWSHELRRLRSTRRLEDEKSSDEKLEMVCPVCRVFTSATVNAVNAHIDECLSGNYSFQPPPPSTTTTKEARRQIVRNNNCKALKPKSKPPKKRSITEIFAVAPQIETIESSEMSDKEGDEVEDEDLEREEVVADDDSQVISSVSKSSSSIISCSSTGPLMKAKNKKKKKNNAMKKISKENNNNNNKKKKKKRVLLIEKESGMASSLVLKKLKEKKKFKKVLKKMKNVDLSNSFATNNKGNVQKFKLQNHVIAKRLKRKFSTDISNSDSVWGNKTSPKCLATLEKQKCFDPPKLIVRNQEPALPIRSILKNHTTCEPKSTTVDEDFQCGSEANPCGILQSERHVRFSDKEDILGPKSKEVCSSEQNDRNSLSDALAASSEDVQSSDNKSAAVEIERSDVDSTFGTDFGSEVRSIFGGKQLADIHHADLPSSPRLPVTIRDKMNLFPEKSSLPLSQCAFYGTNLHMVGQDFENKNLKHGFSGTPGLFSPLEGSHGSTQATGNVSRIFNSCGRSNYHFPDPTHKVAEIMPMIETRPFSEPSSSFTANENSSRRLQFQSQPAVENARCHTLCYQQLCRRRPMDLVGGFCSFPEWNHRAVTSRERTREEDFFGLPLNSQGELIQSNSRGKGLYNQLRETNFAGPSSSFYASHNLTQPRITADYLSVTNKHSVERDLPNDRVNLFLTQNYVKENSSLQVPATRLGVSYWESSGKADIQQLDFGRVSNHSFRPLDADLKLMGTSFLGSRHYDHLQNQIINERLQQKESSGKMAQNTSQPTMRLMGKDVAIGRSSTDVQVKDDSNKVWTDKEIIVEHCPSVAGLDCSSLKRNFQEWIPQKCKENVGRSLDLHSEKSTQTNLPMKATESSSYPYLDREKSSLISSDSLATDRSPSATSLPFSRLPHSSSVFNREPNLQDFFISGTEPRLVSQHPVLSTPQNSWQYMDWRPAELNHHQTLPHFTKPGFEFPFLNPDSRVDVQSSWFQNSKSLPSWLLPARQHGNTSMIASQLIPNAISKQHQHISSRTSFLNTPSVYHSGEACSFSCNPGGNSHFQVRSSFDSADAVTLPSTVPVIPGLKPTSVIDAGYRNRLKIKERLKPKALGVKDLYPYKKTNKRLHTKLHDLVKSKEILNSKKQANSSVMARCLENSNNERQSDMVEEFLHSNRYYSSEFCSSGIKISANECPSADGSGRPGPMKLSAGAKHILKPNQNVDPENFTPVVHSTIPFTAVPNPNANKVPDSHNKSTKIYRF</sequence>
<dbReference type="PANTHER" id="PTHR36892">
    <property type="entry name" value="OS01G0201800 PROTEIN"/>
    <property type="match status" value="1"/>
</dbReference>
<feature type="region of interest" description="Disordered" evidence="1">
    <location>
        <begin position="588"/>
        <end position="609"/>
    </location>
</feature>
<organism evidence="2 3">
    <name type="scientific">Cannabis sativa</name>
    <name type="common">Hemp</name>
    <name type="synonym">Marijuana</name>
    <dbReference type="NCBI Taxonomy" id="3483"/>
    <lineage>
        <taxon>Eukaryota</taxon>
        <taxon>Viridiplantae</taxon>
        <taxon>Streptophyta</taxon>
        <taxon>Embryophyta</taxon>
        <taxon>Tracheophyta</taxon>
        <taxon>Spermatophyta</taxon>
        <taxon>Magnoliopsida</taxon>
        <taxon>eudicotyledons</taxon>
        <taxon>Gunneridae</taxon>
        <taxon>Pentapetalae</taxon>
        <taxon>rosids</taxon>
        <taxon>fabids</taxon>
        <taxon>Rosales</taxon>
        <taxon>Cannabaceae</taxon>
        <taxon>Cannabis</taxon>
    </lineage>
</organism>
<feature type="region of interest" description="Disordered" evidence="1">
    <location>
        <begin position="1278"/>
        <end position="1297"/>
    </location>
</feature>
<dbReference type="PANTHER" id="PTHR36892:SF1">
    <property type="entry name" value="OS05G0518200 PROTEIN"/>
    <property type="match status" value="1"/>
</dbReference>
<protein>
    <recommendedName>
        <fullName evidence="4">UBZ4-type domain-containing protein</fullName>
    </recommendedName>
</protein>
<evidence type="ECO:0008006" key="4">
    <source>
        <dbReference type="Google" id="ProtNLM"/>
    </source>
</evidence>
<dbReference type="Gene3D" id="3.30.160.60">
    <property type="entry name" value="Classic Zinc Finger"/>
    <property type="match status" value="1"/>
</dbReference>
<feature type="compositionally biased region" description="Basic and acidic residues" evidence="1">
    <location>
        <begin position="408"/>
        <end position="420"/>
    </location>
</feature>
<accession>A0A7J6G0N9</accession>
<proteinExistence type="predicted"/>
<feature type="region of interest" description="Disordered" evidence="1">
    <location>
        <begin position="408"/>
        <end position="446"/>
    </location>
</feature>
<feature type="compositionally biased region" description="Acidic residues" evidence="1">
    <location>
        <begin position="171"/>
        <end position="191"/>
    </location>
</feature>
<reference evidence="2 3" key="1">
    <citation type="journal article" date="2020" name="bioRxiv">
        <title>Sequence and annotation of 42 cannabis genomes reveals extensive copy number variation in cannabinoid synthesis and pathogen resistance genes.</title>
        <authorList>
            <person name="Mckernan K.J."/>
            <person name="Helbert Y."/>
            <person name="Kane L.T."/>
            <person name="Ebling H."/>
            <person name="Zhang L."/>
            <person name="Liu B."/>
            <person name="Eaton Z."/>
            <person name="Mclaughlin S."/>
            <person name="Kingan S."/>
            <person name="Baybayan P."/>
            <person name="Concepcion G."/>
            <person name="Jordan M."/>
            <person name="Riva A."/>
            <person name="Barbazuk W."/>
            <person name="Harkins T."/>
        </authorList>
    </citation>
    <scope>NUCLEOTIDE SEQUENCE [LARGE SCALE GENOMIC DNA]</scope>
    <source>
        <strain evidence="3">cv. Jamaican Lion 4</strain>
        <tissue evidence="2">Leaf</tissue>
    </source>
</reference>
<evidence type="ECO:0000313" key="2">
    <source>
        <dbReference type="EMBL" id="KAF4376526.1"/>
    </source>
</evidence>
<dbReference type="Proteomes" id="UP000525078">
    <property type="component" value="Unassembled WGS sequence"/>
</dbReference>
<dbReference type="EMBL" id="JAATIP010000084">
    <property type="protein sequence ID" value="KAF4376526.1"/>
    <property type="molecule type" value="Genomic_DNA"/>
</dbReference>
<name>A0A7J6G0N9_CANSA</name>
<evidence type="ECO:0000313" key="3">
    <source>
        <dbReference type="Proteomes" id="UP000525078"/>
    </source>
</evidence>